<dbReference type="AlphaFoldDB" id="A0A6A6E407"/>
<dbReference type="Pfam" id="PF26640">
    <property type="entry name" value="DUF8212"/>
    <property type="match status" value="1"/>
</dbReference>
<evidence type="ECO:0000313" key="3">
    <source>
        <dbReference type="EMBL" id="KAF2186621.1"/>
    </source>
</evidence>
<gene>
    <name evidence="3" type="ORF">K469DRAFT_663599</name>
</gene>
<protein>
    <submittedName>
        <fullName evidence="3">HET-domain-containing protein</fullName>
    </submittedName>
</protein>
<evidence type="ECO:0000259" key="2">
    <source>
        <dbReference type="Pfam" id="PF26640"/>
    </source>
</evidence>
<dbReference type="PANTHER" id="PTHR10622:SF12">
    <property type="entry name" value="HET DOMAIN-CONTAINING PROTEIN"/>
    <property type="match status" value="1"/>
</dbReference>
<accession>A0A6A6E407</accession>
<feature type="domain" description="Heterokaryon incompatibility" evidence="1">
    <location>
        <begin position="23"/>
        <end position="121"/>
    </location>
</feature>
<feature type="domain" description="DUF8212" evidence="2">
    <location>
        <begin position="228"/>
        <end position="274"/>
    </location>
</feature>
<dbReference type="InterPro" id="IPR010730">
    <property type="entry name" value="HET"/>
</dbReference>
<evidence type="ECO:0000313" key="4">
    <source>
        <dbReference type="Proteomes" id="UP000800200"/>
    </source>
</evidence>
<name>A0A6A6E407_9PEZI</name>
<proteinExistence type="predicted"/>
<dbReference type="OrthoDB" id="20872at2759"/>
<evidence type="ECO:0000259" key="1">
    <source>
        <dbReference type="Pfam" id="PF06985"/>
    </source>
</evidence>
<dbReference type="EMBL" id="ML994629">
    <property type="protein sequence ID" value="KAF2186621.1"/>
    <property type="molecule type" value="Genomic_DNA"/>
</dbReference>
<organism evidence="3 4">
    <name type="scientific">Zopfia rhizophila CBS 207.26</name>
    <dbReference type="NCBI Taxonomy" id="1314779"/>
    <lineage>
        <taxon>Eukaryota</taxon>
        <taxon>Fungi</taxon>
        <taxon>Dikarya</taxon>
        <taxon>Ascomycota</taxon>
        <taxon>Pezizomycotina</taxon>
        <taxon>Dothideomycetes</taxon>
        <taxon>Dothideomycetes incertae sedis</taxon>
        <taxon>Zopfiaceae</taxon>
        <taxon>Zopfia</taxon>
    </lineage>
</organism>
<dbReference type="Pfam" id="PF06985">
    <property type="entry name" value="HET"/>
    <property type="match status" value="1"/>
</dbReference>
<reference evidence="3" key="1">
    <citation type="journal article" date="2020" name="Stud. Mycol.">
        <title>101 Dothideomycetes genomes: a test case for predicting lifestyles and emergence of pathogens.</title>
        <authorList>
            <person name="Haridas S."/>
            <person name="Albert R."/>
            <person name="Binder M."/>
            <person name="Bloem J."/>
            <person name="Labutti K."/>
            <person name="Salamov A."/>
            <person name="Andreopoulos B."/>
            <person name="Baker S."/>
            <person name="Barry K."/>
            <person name="Bills G."/>
            <person name="Bluhm B."/>
            <person name="Cannon C."/>
            <person name="Castanera R."/>
            <person name="Culley D."/>
            <person name="Daum C."/>
            <person name="Ezra D."/>
            <person name="Gonzalez J."/>
            <person name="Henrissat B."/>
            <person name="Kuo A."/>
            <person name="Liang C."/>
            <person name="Lipzen A."/>
            <person name="Lutzoni F."/>
            <person name="Magnuson J."/>
            <person name="Mondo S."/>
            <person name="Nolan M."/>
            <person name="Ohm R."/>
            <person name="Pangilinan J."/>
            <person name="Park H.-J."/>
            <person name="Ramirez L."/>
            <person name="Alfaro M."/>
            <person name="Sun H."/>
            <person name="Tritt A."/>
            <person name="Yoshinaga Y."/>
            <person name="Zwiers L.-H."/>
            <person name="Turgeon B."/>
            <person name="Goodwin S."/>
            <person name="Spatafora J."/>
            <person name="Crous P."/>
            <person name="Grigoriev I."/>
        </authorList>
    </citation>
    <scope>NUCLEOTIDE SEQUENCE</scope>
    <source>
        <strain evidence="3">CBS 207.26</strain>
    </source>
</reference>
<sequence length="328" mass="37285">MRLINTQTLEVELFASGSMVPAYAILSHTWGNDEVTLQDLASVDRSLYRAKIGYQKVEATCHQARNQGLQYAWIDTCCIDKTSSAELAEAINSMFLWYAFSETCYAYLSDVVYDSSESGVSFRKALETCRWFTRGWTLQELIAPNHVEFFDKKWTTVGDKSSLGPTLQEITGINLDVLQNKSHLRQISIAQRMSWASERRTTLAEDRAYSLLGIFDVHMPLLYGEGDNAFQRLQEEIARNSNDLSLFAWTTNSPEPQYRGIFAKSPEEFRFSNISIDEALAFSDIDFTISNRGIQMTSTLVGHIKGYYLFNLNCHISTIRSIMLQSIS</sequence>
<dbReference type="PANTHER" id="PTHR10622">
    <property type="entry name" value="HET DOMAIN-CONTAINING PROTEIN"/>
    <property type="match status" value="1"/>
</dbReference>
<dbReference type="InterPro" id="IPR058525">
    <property type="entry name" value="DUF8212"/>
</dbReference>
<dbReference type="Proteomes" id="UP000800200">
    <property type="component" value="Unassembled WGS sequence"/>
</dbReference>
<keyword evidence="4" id="KW-1185">Reference proteome</keyword>